<sequence length="224" mass="23693">MSGFSPASCWLTHKTVERWTKAAKERALGSRNGSNSRNNSLEDFNVSKEQLNIQPPQNTSQAMTAEIMKSPLDLCSSPHALQHQSVSYPGGPPLLCRTPSASSQSSLDSSTSKQGSHRGSSPQIRTFAPDGKAQQPFPHFHHHEATHTVSYPLHRGTSRSPSPHRAASLDIRSSSPGFSHIASAGSGSPSPSQTSLASLTGGSGSSCNSPVPASPRNTTFARLV</sequence>
<evidence type="ECO:0000313" key="2">
    <source>
        <dbReference type="EMBL" id="CAG9766092.1"/>
    </source>
</evidence>
<proteinExistence type="predicted"/>
<dbReference type="AlphaFoldDB" id="A0A9N9QP32"/>
<keyword evidence="3" id="KW-1185">Reference proteome</keyword>
<evidence type="ECO:0000256" key="1">
    <source>
        <dbReference type="SAM" id="MobiDB-lite"/>
    </source>
</evidence>
<name>A0A9N9QP32_9CUCU</name>
<dbReference type="Proteomes" id="UP001152799">
    <property type="component" value="Chromosome 3"/>
</dbReference>
<feature type="compositionally biased region" description="Low complexity" evidence="1">
    <location>
        <begin position="183"/>
        <end position="200"/>
    </location>
</feature>
<dbReference type="OrthoDB" id="6774458at2759"/>
<organism evidence="2 3">
    <name type="scientific">Ceutorhynchus assimilis</name>
    <name type="common">cabbage seed weevil</name>
    <dbReference type="NCBI Taxonomy" id="467358"/>
    <lineage>
        <taxon>Eukaryota</taxon>
        <taxon>Metazoa</taxon>
        <taxon>Ecdysozoa</taxon>
        <taxon>Arthropoda</taxon>
        <taxon>Hexapoda</taxon>
        <taxon>Insecta</taxon>
        <taxon>Pterygota</taxon>
        <taxon>Neoptera</taxon>
        <taxon>Endopterygota</taxon>
        <taxon>Coleoptera</taxon>
        <taxon>Polyphaga</taxon>
        <taxon>Cucujiformia</taxon>
        <taxon>Curculionidae</taxon>
        <taxon>Ceutorhynchinae</taxon>
        <taxon>Ceutorhynchus</taxon>
    </lineage>
</organism>
<feature type="region of interest" description="Disordered" evidence="1">
    <location>
        <begin position="22"/>
        <end position="63"/>
    </location>
</feature>
<feature type="compositionally biased region" description="Low complexity" evidence="1">
    <location>
        <begin position="29"/>
        <end position="39"/>
    </location>
</feature>
<feature type="compositionally biased region" description="Polar residues" evidence="1">
    <location>
        <begin position="47"/>
        <end position="63"/>
    </location>
</feature>
<reference evidence="2" key="1">
    <citation type="submission" date="2022-01" db="EMBL/GenBank/DDBJ databases">
        <authorList>
            <person name="King R."/>
        </authorList>
    </citation>
    <scope>NUCLEOTIDE SEQUENCE</scope>
</reference>
<dbReference type="EMBL" id="OU892279">
    <property type="protein sequence ID" value="CAG9766092.1"/>
    <property type="molecule type" value="Genomic_DNA"/>
</dbReference>
<gene>
    <name evidence="2" type="ORF">CEUTPL_LOCUS6683</name>
</gene>
<protein>
    <submittedName>
        <fullName evidence="2">Uncharacterized protein</fullName>
    </submittedName>
</protein>
<accession>A0A9N9QP32</accession>
<feature type="region of interest" description="Disordered" evidence="1">
    <location>
        <begin position="83"/>
        <end position="138"/>
    </location>
</feature>
<evidence type="ECO:0000313" key="3">
    <source>
        <dbReference type="Proteomes" id="UP001152799"/>
    </source>
</evidence>
<feature type="compositionally biased region" description="Polar residues" evidence="1">
    <location>
        <begin position="207"/>
        <end position="224"/>
    </location>
</feature>
<feature type="compositionally biased region" description="Low complexity" evidence="1">
    <location>
        <begin position="100"/>
        <end position="114"/>
    </location>
</feature>
<feature type="region of interest" description="Disordered" evidence="1">
    <location>
        <begin position="152"/>
        <end position="224"/>
    </location>
</feature>